<reference evidence="1 2" key="1">
    <citation type="submission" date="2015-05" db="EMBL/GenBank/DDBJ databases">
        <authorList>
            <person name="Wang D.B."/>
            <person name="Wang M."/>
        </authorList>
    </citation>
    <scope>NUCLEOTIDE SEQUENCE [LARGE SCALE GENOMIC DNA]</scope>
</reference>
<name>A0A0H4INW2_9CAUD</name>
<dbReference type="KEGG" id="vg:26796596"/>
<dbReference type="Proteomes" id="UP000202763">
    <property type="component" value="Segment"/>
</dbReference>
<dbReference type="EMBL" id="KR534323">
    <property type="protein sequence ID" value="AKO61002.1"/>
    <property type="molecule type" value="Genomic_DNA"/>
</dbReference>
<organism evidence="1 2">
    <name type="scientific">Pseudoalteromonas phage H101</name>
    <dbReference type="NCBI Taxonomy" id="1654919"/>
    <lineage>
        <taxon>Viruses</taxon>
        <taxon>Duplodnaviria</taxon>
        <taxon>Heunggongvirae</taxon>
        <taxon>Uroviricota</taxon>
        <taxon>Caudoviricetes</taxon>
        <taxon>Shandongvirus</taxon>
        <taxon>Shandongvirus H101</taxon>
    </lineage>
</organism>
<keyword evidence="2" id="KW-1185">Reference proteome</keyword>
<sequence length="438" mass="50507">MQGKEYPVKIIDAIMGSGKTTGMFSHMREGTQKDSTARFLYVSLFLSEVGDGGSGKEKPVKGRIHEELPELNFCMPKNLGQGKKENIKDLIRKGVNISTTHESFKAFDKECVQLMLDGKYTLIIDEALDCISQYEDLDIDSLELLVAGGWLQVEDDGKLLWCGNEITNKNPYYNIMRLCQTESLYKYKDNILVWEYPPLLLKELEDVYVMSYLFEGSIMCSWMKKNDISYKYVPHNVMGLRPEEEIKNVIRENLCILKSTALGVFTESYRKKGANRSIETMFSVGWYDRNCTKDGSKDEDSEATQTIRRIMESTINRTKAKSGSVFWTTYKSYKGRLAGKGYKQTPRGGIDPYVPWNKKAVNEYRDHTLALYTVNVYKRPVEINYLKERGVIFNSDLYALSEMLQWVFRGSIRQGIPMQLLVFSSRMQTLLEEWLYAE</sequence>
<dbReference type="OrthoDB" id="21420at10239"/>
<evidence type="ECO:0000313" key="2">
    <source>
        <dbReference type="Proteomes" id="UP000202763"/>
    </source>
</evidence>
<dbReference type="RefSeq" id="YP_009225535.1">
    <property type="nucleotide sequence ID" value="NC_029094.1"/>
</dbReference>
<dbReference type="GeneID" id="26796596"/>
<protein>
    <submittedName>
        <fullName evidence="1">Uncharacterized protein</fullName>
    </submittedName>
</protein>
<proteinExistence type="predicted"/>
<evidence type="ECO:0000313" key="1">
    <source>
        <dbReference type="EMBL" id="AKO61002.1"/>
    </source>
</evidence>
<accession>A0A0H4INW2</accession>